<dbReference type="GO" id="GO:0016020">
    <property type="term" value="C:membrane"/>
    <property type="evidence" value="ECO:0007669"/>
    <property type="project" value="UniProtKB-SubCell"/>
</dbReference>
<comment type="subcellular location">
    <subcellularLocation>
        <location evidence="1">Membrane</location>
        <topology evidence="1">Multi-pass membrane protein</topology>
    </subcellularLocation>
</comment>
<sequence length="329" mass="37511">MFLERICIQCQKSCIENAGLFCTRAFGFLPCFFVLVIIACGYYVTTVATFIPLLSSSLVGGILGLVVTQLLALNIVINFLLSVVCDPGGVPSSWKPKESMMKTTRGSWSRKVQLVQTDSTGDVQPTMTWEFKRNGAPRFCRYCATYKPDRTHHCRSCKRCILKMDHHCPWINNCVGFYNQKFFILFVYYAFLGCLFASVTGVMALKRALFIIGEEEGKQVVVAAIQVICYCLTTIFGLALLFFAVFHTMLVLKGRTTIEMHEIRDPARARMVRKYNLGWKRNWKKVFGNNWLYWFLPVRWSIDGDGLSFESNMDEQQMSLVESANEEGV</sequence>
<comment type="caution">
    <text evidence="9">The sequence shown here is derived from an EMBL/GenBank/DDBJ whole genome shotgun (WGS) entry which is preliminary data.</text>
</comment>
<feature type="domain" description="Palmitoyltransferase DHHC" evidence="8">
    <location>
        <begin position="136"/>
        <end position="261"/>
    </location>
</feature>
<protein>
    <recommendedName>
        <fullName evidence="7">Palmitoyltransferase</fullName>
        <ecNumber evidence="7">2.3.1.225</ecNumber>
    </recommendedName>
</protein>
<dbReference type="PROSITE" id="PS50216">
    <property type="entry name" value="DHHC"/>
    <property type="match status" value="1"/>
</dbReference>
<evidence type="ECO:0000256" key="1">
    <source>
        <dbReference type="ARBA" id="ARBA00004141"/>
    </source>
</evidence>
<dbReference type="EMBL" id="JANCYU010000009">
    <property type="protein sequence ID" value="KAK4522890.1"/>
    <property type="molecule type" value="Genomic_DNA"/>
</dbReference>
<dbReference type="GO" id="GO:0019706">
    <property type="term" value="F:protein-cysteine S-palmitoyltransferase activity"/>
    <property type="evidence" value="ECO:0007669"/>
    <property type="project" value="UniProtKB-EC"/>
</dbReference>
<evidence type="ECO:0000256" key="7">
    <source>
        <dbReference type="RuleBase" id="RU079119"/>
    </source>
</evidence>
<evidence type="ECO:0000256" key="5">
    <source>
        <dbReference type="ARBA" id="ARBA00023136"/>
    </source>
</evidence>
<feature type="transmembrane region" description="Helical" evidence="7">
    <location>
        <begin position="21"/>
        <end position="44"/>
    </location>
</feature>
<dbReference type="EC" id="2.3.1.225" evidence="7"/>
<accession>A0AAV9I7X6</accession>
<dbReference type="InterPro" id="IPR039859">
    <property type="entry name" value="PFA4/ZDH16/20/ERF2-like"/>
</dbReference>
<dbReference type="Proteomes" id="UP001300502">
    <property type="component" value="Unassembled WGS sequence"/>
</dbReference>
<comment type="similarity">
    <text evidence="7">Belongs to the DHHC palmitoyltransferase family.</text>
</comment>
<name>A0AAV9I7X6_9RHOD</name>
<dbReference type="Pfam" id="PF01529">
    <property type="entry name" value="DHHC"/>
    <property type="match status" value="1"/>
</dbReference>
<feature type="transmembrane region" description="Helical" evidence="7">
    <location>
        <begin position="182"/>
        <end position="205"/>
    </location>
</feature>
<keyword evidence="2 7" id="KW-0808">Transferase</keyword>
<dbReference type="AlphaFoldDB" id="A0AAV9I7X6"/>
<comment type="domain">
    <text evidence="7">The DHHC domain is required for palmitoyltransferase activity.</text>
</comment>
<evidence type="ECO:0000313" key="9">
    <source>
        <dbReference type="EMBL" id="KAK4522890.1"/>
    </source>
</evidence>
<dbReference type="InterPro" id="IPR001594">
    <property type="entry name" value="Palmitoyltrfase_DHHC"/>
</dbReference>
<evidence type="ECO:0000256" key="2">
    <source>
        <dbReference type="ARBA" id="ARBA00022679"/>
    </source>
</evidence>
<feature type="transmembrane region" description="Helical" evidence="7">
    <location>
        <begin position="225"/>
        <end position="252"/>
    </location>
</feature>
<keyword evidence="6 7" id="KW-0012">Acyltransferase</keyword>
<evidence type="ECO:0000259" key="8">
    <source>
        <dbReference type="Pfam" id="PF01529"/>
    </source>
</evidence>
<gene>
    <name evidence="9" type="ORF">GAYE_PCTG32G0780</name>
</gene>
<keyword evidence="10" id="KW-1185">Reference proteome</keyword>
<reference evidence="9 10" key="1">
    <citation type="submission" date="2022-07" db="EMBL/GenBank/DDBJ databases">
        <title>Genome-wide signatures of adaptation to extreme environments.</title>
        <authorList>
            <person name="Cho C.H."/>
            <person name="Yoon H.S."/>
        </authorList>
    </citation>
    <scope>NUCLEOTIDE SEQUENCE [LARGE SCALE GENOMIC DNA]</scope>
    <source>
        <strain evidence="9 10">108.79 E11</strain>
    </source>
</reference>
<dbReference type="PANTHER" id="PTHR12246">
    <property type="entry name" value="PALMITOYLTRANSFERASE ZDHHC16"/>
    <property type="match status" value="1"/>
</dbReference>
<feature type="transmembrane region" description="Helical" evidence="7">
    <location>
        <begin position="50"/>
        <end position="73"/>
    </location>
</feature>
<keyword evidence="3 7" id="KW-0812">Transmembrane</keyword>
<evidence type="ECO:0000256" key="6">
    <source>
        <dbReference type="ARBA" id="ARBA00023315"/>
    </source>
</evidence>
<evidence type="ECO:0000256" key="4">
    <source>
        <dbReference type="ARBA" id="ARBA00022989"/>
    </source>
</evidence>
<evidence type="ECO:0000313" key="10">
    <source>
        <dbReference type="Proteomes" id="UP001300502"/>
    </source>
</evidence>
<keyword evidence="5 7" id="KW-0472">Membrane</keyword>
<comment type="catalytic activity">
    <reaction evidence="7">
        <text>L-cysteinyl-[protein] + hexadecanoyl-CoA = S-hexadecanoyl-L-cysteinyl-[protein] + CoA</text>
        <dbReference type="Rhea" id="RHEA:36683"/>
        <dbReference type="Rhea" id="RHEA-COMP:10131"/>
        <dbReference type="Rhea" id="RHEA-COMP:11032"/>
        <dbReference type="ChEBI" id="CHEBI:29950"/>
        <dbReference type="ChEBI" id="CHEBI:57287"/>
        <dbReference type="ChEBI" id="CHEBI:57379"/>
        <dbReference type="ChEBI" id="CHEBI:74151"/>
        <dbReference type="EC" id="2.3.1.225"/>
    </reaction>
</comment>
<proteinExistence type="inferred from homology"/>
<keyword evidence="4 7" id="KW-1133">Transmembrane helix</keyword>
<evidence type="ECO:0000256" key="3">
    <source>
        <dbReference type="ARBA" id="ARBA00022692"/>
    </source>
</evidence>
<organism evidence="9 10">
    <name type="scientific">Galdieria yellowstonensis</name>
    <dbReference type="NCBI Taxonomy" id="3028027"/>
    <lineage>
        <taxon>Eukaryota</taxon>
        <taxon>Rhodophyta</taxon>
        <taxon>Bangiophyceae</taxon>
        <taxon>Galdieriales</taxon>
        <taxon>Galdieriaceae</taxon>
        <taxon>Galdieria</taxon>
    </lineage>
</organism>